<feature type="transmembrane region" description="Helical" evidence="2">
    <location>
        <begin position="166"/>
        <end position="186"/>
    </location>
</feature>
<evidence type="ECO:0000259" key="3">
    <source>
        <dbReference type="Pfam" id="PF06738"/>
    </source>
</evidence>
<accession>A0A1X0BAE4</accession>
<dbReference type="AlphaFoldDB" id="A0A1X0BAE4"/>
<keyword evidence="5" id="KW-1185">Reference proteome</keyword>
<dbReference type="GO" id="GO:0022857">
    <property type="term" value="F:transmembrane transporter activity"/>
    <property type="evidence" value="ECO:0007669"/>
    <property type="project" value="InterPro"/>
</dbReference>
<protein>
    <recommendedName>
        <fullName evidence="3">Threonine/serine exporter-like N-terminal domain-containing protein</fullName>
    </recommendedName>
</protein>
<feature type="transmembrane region" description="Helical" evidence="2">
    <location>
        <begin position="141"/>
        <end position="159"/>
    </location>
</feature>
<feature type="transmembrane region" description="Helical" evidence="2">
    <location>
        <begin position="198"/>
        <end position="217"/>
    </location>
</feature>
<keyword evidence="2" id="KW-0472">Membrane</keyword>
<evidence type="ECO:0000313" key="4">
    <source>
        <dbReference type="EMBL" id="ORA39312.1"/>
    </source>
</evidence>
<evidence type="ECO:0000256" key="2">
    <source>
        <dbReference type="SAM" id="Phobius"/>
    </source>
</evidence>
<evidence type="ECO:0000256" key="1">
    <source>
        <dbReference type="ARBA" id="ARBA00034125"/>
    </source>
</evidence>
<comment type="similarity">
    <text evidence="1">Belongs to the ThrE exporter (TC 2.A.79) family.</text>
</comment>
<keyword evidence="2" id="KW-1133">Transmembrane helix</keyword>
<dbReference type="PANTHER" id="PTHR31082">
    <property type="entry name" value="PHEROMONE-REGULATED MEMBRANE PROTEIN 10"/>
    <property type="match status" value="1"/>
</dbReference>
<dbReference type="Pfam" id="PF06738">
    <property type="entry name" value="ThrE"/>
    <property type="match status" value="1"/>
</dbReference>
<dbReference type="Proteomes" id="UP000192448">
    <property type="component" value="Unassembled WGS sequence"/>
</dbReference>
<dbReference type="EMBL" id="MVHF01000002">
    <property type="protein sequence ID" value="ORA39312.1"/>
    <property type="molecule type" value="Genomic_DNA"/>
</dbReference>
<feature type="transmembrane region" description="Helical" evidence="2">
    <location>
        <begin position="378"/>
        <end position="400"/>
    </location>
</feature>
<dbReference type="RefSeq" id="WP_083160593.1">
    <property type="nucleotide sequence ID" value="NZ_MVHF01000002.1"/>
</dbReference>
<feature type="transmembrane region" description="Helical" evidence="2">
    <location>
        <begin position="315"/>
        <end position="335"/>
    </location>
</feature>
<feature type="domain" description="Threonine/serine exporter-like N-terminal" evidence="3">
    <location>
        <begin position="17"/>
        <end position="250"/>
    </location>
</feature>
<dbReference type="InterPro" id="IPR010619">
    <property type="entry name" value="ThrE-like_N"/>
</dbReference>
<dbReference type="STRING" id="1927124.BST13_03365"/>
<organism evidence="4 5">
    <name type="scientific">Mycobacterium aquaticum</name>
    <dbReference type="NCBI Taxonomy" id="1927124"/>
    <lineage>
        <taxon>Bacteria</taxon>
        <taxon>Bacillati</taxon>
        <taxon>Actinomycetota</taxon>
        <taxon>Actinomycetes</taxon>
        <taxon>Mycobacteriales</taxon>
        <taxon>Mycobacteriaceae</taxon>
        <taxon>Mycobacterium</taxon>
    </lineage>
</organism>
<feature type="transmembrane region" description="Helical" evidence="2">
    <location>
        <begin position="293"/>
        <end position="309"/>
    </location>
</feature>
<dbReference type="PANTHER" id="PTHR31082:SF4">
    <property type="entry name" value="PHEROMONE-REGULATED MEMBRANE PROTEIN 10"/>
    <property type="match status" value="1"/>
</dbReference>
<gene>
    <name evidence="4" type="ORF">BST13_03365</name>
</gene>
<proteinExistence type="inferred from homology"/>
<reference evidence="4 5" key="1">
    <citation type="submission" date="2017-02" db="EMBL/GenBank/DDBJ databases">
        <title>The new phylogeny of genus Mycobacterium.</title>
        <authorList>
            <person name="Tortoli E."/>
            <person name="Trovato A."/>
            <person name="Cirillo D.M."/>
        </authorList>
    </citation>
    <scope>NUCLEOTIDE SEQUENCE [LARGE SCALE GENOMIC DNA]</scope>
    <source>
        <strain evidence="4 5">RW6</strain>
    </source>
</reference>
<name>A0A1X0BAE4_9MYCO</name>
<comment type="caution">
    <text evidence="4">The sequence shown here is derived from an EMBL/GenBank/DDBJ whole genome shotgun (WGS) entry which is preliminary data.</text>
</comment>
<feature type="transmembrane region" description="Helical" evidence="2">
    <location>
        <begin position="269"/>
        <end position="286"/>
    </location>
</feature>
<keyword evidence="2" id="KW-0812">Transmembrane</keyword>
<dbReference type="InterPro" id="IPR051361">
    <property type="entry name" value="ThrE/Ser_Exporter"/>
</dbReference>
<feature type="transmembrane region" description="Helical" evidence="2">
    <location>
        <begin position="238"/>
        <end position="257"/>
    </location>
</feature>
<feature type="transmembrane region" description="Helical" evidence="2">
    <location>
        <begin position="347"/>
        <end position="366"/>
    </location>
</feature>
<sequence length="415" mass="45104">MSETVEHVDDEQRAVVDYLARLGAAMLAADYSVDYVRMVLTRASDRFRLEPRFLILPNYLQVGESCDSRIEHVGESIRYDQAFQLGALVRRTYRNFISPSDGTAELDRILALPRPLPWWVNMIGYAVQSAAYGLILQPTPVGLVAATGFGLVVGVLDIIARFNAAFLRLLPFISAFIVTFAAFSIGRLLHMGQDSLRVLIPPLTLFLPGVGITLAILEASTGEVVSAAARLTQGFTRLAQLALGIVLGIQALGITQWELTDAPRNLLGPWAPWLGVAVYGVGIMLYHGPPRRFMPWLLLILYVSYAAQFGTAELFGAYTSGFGGGLALMICTLALGELRSTPSSRVLLVPGFWLMVPSSIGLVGITEIVGGDGDSTNAIILMLVSMLSISLGFQAGRAIWALVPPRIRFRDDAEY</sequence>
<dbReference type="OrthoDB" id="235893at2"/>
<evidence type="ECO:0000313" key="5">
    <source>
        <dbReference type="Proteomes" id="UP000192448"/>
    </source>
</evidence>